<evidence type="ECO:0000313" key="2">
    <source>
        <dbReference type="EMBL" id="KAK4011483.1"/>
    </source>
</evidence>
<keyword evidence="3" id="KW-1185">Reference proteome</keyword>
<accession>A0ABQ9ZFM8</accession>
<dbReference type="Proteomes" id="UP001234178">
    <property type="component" value="Unassembled WGS sequence"/>
</dbReference>
<dbReference type="EMBL" id="JAOYFB010000003">
    <property type="protein sequence ID" value="KAK4011483.1"/>
    <property type="molecule type" value="Genomic_DNA"/>
</dbReference>
<gene>
    <name evidence="2" type="ORF">OUZ56_020601</name>
</gene>
<evidence type="ECO:0000313" key="3">
    <source>
        <dbReference type="Proteomes" id="UP001234178"/>
    </source>
</evidence>
<name>A0ABQ9ZFM8_9CRUS</name>
<comment type="caution">
    <text evidence="2">The sequence shown here is derived from an EMBL/GenBank/DDBJ whole genome shotgun (WGS) entry which is preliminary data.</text>
</comment>
<sequence length="208" mass="23635">MKWKGGKSFAPPSPNLPFPHHTKIPQLSPAKCKPVTDETAMTDWTEYLSKSNSPTPLKLFDCKSEAFCQQDGTAMKTGVGTVGLAFKTAICRQKHSINKKQSKSHLELQFEWLTRIFFKKGIPFKCFLTTDQKHSIIQTEPNKFFPTITQERSSSKLKLTYFIRCSQQKEIATSDVLSPTSHMVKQFNIWVSTPMSNKGLFQIEAVKK</sequence>
<protein>
    <submittedName>
        <fullName evidence="2">Uncharacterized protein</fullName>
    </submittedName>
</protein>
<evidence type="ECO:0000256" key="1">
    <source>
        <dbReference type="SAM" id="MobiDB-lite"/>
    </source>
</evidence>
<organism evidence="2 3">
    <name type="scientific">Daphnia magna</name>
    <dbReference type="NCBI Taxonomy" id="35525"/>
    <lineage>
        <taxon>Eukaryota</taxon>
        <taxon>Metazoa</taxon>
        <taxon>Ecdysozoa</taxon>
        <taxon>Arthropoda</taxon>
        <taxon>Crustacea</taxon>
        <taxon>Branchiopoda</taxon>
        <taxon>Diplostraca</taxon>
        <taxon>Cladocera</taxon>
        <taxon>Anomopoda</taxon>
        <taxon>Daphniidae</taxon>
        <taxon>Daphnia</taxon>
    </lineage>
</organism>
<proteinExistence type="predicted"/>
<feature type="region of interest" description="Disordered" evidence="1">
    <location>
        <begin position="1"/>
        <end position="25"/>
    </location>
</feature>
<reference evidence="2 3" key="1">
    <citation type="journal article" date="2023" name="Nucleic Acids Res.">
        <title>The hologenome of Daphnia magna reveals possible DNA methylation and microbiome-mediated evolution of the host genome.</title>
        <authorList>
            <person name="Chaturvedi A."/>
            <person name="Li X."/>
            <person name="Dhandapani V."/>
            <person name="Marshall H."/>
            <person name="Kissane S."/>
            <person name="Cuenca-Cambronero M."/>
            <person name="Asole G."/>
            <person name="Calvet F."/>
            <person name="Ruiz-Romero M."/>
            <person name="Marangio P."/>
            <person name="Guigo R."/>
            <person name="Rago D."/>
            <person name="Mirbahai L."/>
            <person name="Eastwood N."/>
            <person name="Colbourne J.K."/>
            <person name="Zhou J."/>
            <person name="Mallon E."/>
            <person name="Orsini L."/>
        </authorList>
    </citation>
    <scope>NUCLEOTIDE SEQUENCE [LARGE SCALE GENOMIC DNA]</scope>
    <source>
        <strain evidence="2">LRV0_1</strain>
    </source>
</reference>